<accession>A0ABS6MIQ8</accession>
<reference evidence="4 5" key="1">
    <citation type="submission" date="2021-06" db="EMBL/GenBank/DDBJ databases">
        <title>Rheinheimera indica sp. nov., isolated from deep-sea sediment.</title>
        <authorList>
            <person name="Wang Z."/>
            <person name="Zhang X.-Y."/>
        </authorList>
    </citation>
    <scope>NUCLEOTIDE SEQUENCE [LARGE SCALE GENOMIC DNA]</scope>
    <source>
        <strain evidence="4 5">SM2107</strain>
    </source>
</reference>
<keyword evidence="5" id="KW-1185">Reference proteome</keyword>
<comment type="caution">
    <text evidence="4">The sequence shown here is derived from an EMBL/GenBank/DDBJ whole genome shotgun (WGS) entry which is preliminary data.</text>
</comment>
<evidence type="ECO:0000256" key="1">
    <source>
        <dbReference type="SAM" id="MobiDB-lite"/>
    </source>
</evidence>
<evidence type="ECO:0000313" key="4">
    <source>
        <dbReference type="EMBL" id="MBV2128635.1"/>
    </source>
</evidence>
<dbReference type="RefSeq" id="WP_217668192.1">
    <property type="nucleotide sequence ID" value="NZ_JAHRID010000002.1"/>
</dbReference>
<dbReference type="Pfam" id="PF04471">
    <property type="entry name" value="Mrr_cat"/>
    <property type="match status" value="1"/>
</dbReference>
<dbReference type="PANTHER" id="PTHR30015:SF7">
    <property type="entry name" value="TYPE IV METHYL-DIRECTED RESTRICTION ENZYME ECOKMRR"/>
    <property type="match status" value="1"/>
</dbReference>
<dbReference type="EMBL" id="JAHRID010000002">
    <property type="protein sequence ID" value="MBV2128635.1"/>
    <property type="molecule type" value="Genomic_DNA"/>
</dbReference>
<feature type="region of interest" description="Disordered" evidence="1">
    <location>
        <begin position="121"/>
        <end position="140"/>
    </location>
</feature>
<sequence length="305" mass="33312">MAIPTYDQFIEPVLRFLATRPDGALAREVYEAAADAMQLTDEERAELLPSQAQQVYKNRIGWAHDRLKRAGLSSSAKRGFWCLTDEGKIFAASNVGPLSQGLVADLAFGYMDVRLKEATSTTETVTKPSISDTTSETSSPEERLGAAVKEMRESVAADLLETLAKVSPTYFETIVLDLLHKMGYGANRNDLQRVGGSGDGGIDGVISLDKLGLEKVYVQAKRWQSSVGRPENQGFYGALAGQRATKGVFITTSAYTAQAVEFAKSVERIVLVDGIKLAELMIDHEVGVSTRIVKIPKFDSDYFED</sequence>
<organism evidence="4 5">
    <name type="scientific">Arsukibacterium indicum</name>
    <dbReference type="NCBI Taxonomy" id="2848612"/>
    <lineage>
        <taxon>Bacteria</taxon>
        <taxon>Pseudomonadati</taxon>
        <taxon>Pseudomonadota</taxon>
        <taxon>Gammaproteobacteria</taxon>
        <taxon>Chromatiales</taxon>
        <taxon>Chromatiaceae</taxon>
        <taxon>Arsukibacterium</taxon>
    </lineage>
</organism>
<name>A0ABS6MIQ8_9GAMM</name>
<protein>
    <submittedName>
        <fullName evidence="4">Restriction endonuclease</fullName>
    </submittedName>
</protein>
<proteinExistence type="predicted"/>
<gene>
    <name evidence="4" type="ORF">KQY15_05945</name>
</gene>
<dbReference type="InterPro" id="IPR007560">
    <property type="entry name" value="Restrct_endonuc_IV_Mrr"/>
</dbReference>
<dbReference type="InterPro" id="IPR052906">
    <property type="entry name" value="Type_IV_Methyl-Rstrct_Enzyme"/>
</dbReference>
<evidence type="ECO:0000259" key="3">
    <source>
        <dbReference type="Pfam" id="PF14338"/>
    </source>
</evidence>
<dbReference type="PANTHER" id="PTHR30015">
    <property type="entry name" value="MRR RESTRICTION SYSTEM PROTEIN"/>
    <property type="match status" value="1"/>
</dbReference>
<feature type="domain" description="Restriction system protein Mrr-like N-terminal" evidence="3">
    <location>
        <begin position="6"/>
        <end position="88"/>
    </location>
</feature>
<dbReference type="GO" id="GO:0004519">
    <property type="term" value="F:endonuclease activity"/>
    <property type="evidence" value="ECO:0007669"/>
    <property type="project" value="UniProtKB-KW"/>
</dbReference>
<keyword evidence="4" id="KW-0540">Nuclease</keyword>
<evidence type="ECO:0000313" key="5">
    <source>
        <dbReference type="Proteomes" id="UP000704611"/>
    </source>
</evidence>
<keyword evidence="4" id="KW-0255">Endonuclease</keyword>
<feature type="compositionally biased region" description="Low complexity" evidence="1">
    <location>
        <begin position="129"/>
        <end position="138"/>
    </location>
</feature>
<keyword evidence="4" id="KW-0378">Hydrolase</keyword>
<dbReference type="Pfam" id="PF14338">
    <property type="entry name" value="Mrr_N"/>
    <property type="match status" value="1"/>
</dbReference>
<feature type="domain" description="Restriction endonuclease type IV Mrr" evidence="2">
    <location>
        <begin position="164"/>
        <end position="281"/>
    </location>
</feature>
<evidence type="ECO:0000259" key="2">
    <source>
        <dbReference type="Pfam" id="PF04471"/>
    </source>
</evidence>
<dbReference type="InterPro" id="IPR025745">
    <property type="entry name" value="Mrr-like_N_dom"/>
</dbReference>
<dbReference type="Proteomes" id="UP000704611">
    <property type="component" value="Unassembled WGS sequence"/>
</dbReference>